<dbReference type="Proteomes" id="UP000613160">
    <property type="component" value="Unassembled WGS sequence"/>
</dbReference>
<keyword evidence="3" id="KW-1185">Reference proteome</keyword>
<reference evidence="2" key="2">
    <citation type="submission" date="2020-09" db="EMBL/GenBank/DDBJ databases">
        <authorList>
            <person name="Sun Q."/>
            <person name="Zhou Y."/>
        </authorList>
    </citation>
    <scope>NUCLEOTIDE SEQUENCE</scope>
    <source>
        <strain evidence="2">CGMCC 1.15493</strain>
    </source>
</reference>
<dbReference type="InterPro" id="IPR011990">
    <property type="entry name" value="TPR-like_helical_dom_sf"/>
</dbReference>
<sequence length="576" mass="63213">MAAAAPAANPFAAPSATPAPSGAAQGAFDPGLAEAQATTPIATNKTDESALRYYASQRDLVRVGAEIRRLKTLYPNWLPPSDLFAPRSTADEQPLWDLYAKGDYAAVRRAIDAIRATKPNWAPSEDLVTKLDDGEARQKVNAAATAGNWQGVIASAQARSGLLVCASMDVLWNVGEGFARTGNMAQVFDLYAYVLSHCDKPEERLATFQKANALLPPKGTEALVSYGRTLPNGQGEFDDLRFDRLRQQMADVASGTSSQLPPVEELTAYANFVRSSRSASDMGLVGWYFFGQQNWSRAAEWFRAGIEAGGDAKLTEGYVLSLRNDDKIAEAETFAYRSHRLSPDLAKIYIEMVADELTADEASNPVDSGLMDRFQQVVTEAKSPLGAQAIGWRLIHEEEFPDAQEWFARSVKWKPTEEGVVGLAVVATRLKQNAALKDVQKRFQKDFPALADFKDYVPPTAAVSRSTRQAQTTTAKGGNRPAKHGARSGGGDRLMAEANRLFKSGDYQGALAVLDKREARRGKEYGAQILRGWANHKLGRWDQARQVFKEQDKKRSTKDTRFGLGATSNSQYRMWN</sequence>
<organism evidence="2 3">
    <name type="scientific">Aureimonas glaciei</name>
    <dbReference type="NCBI Taxonomy" id="1776957"/>
    <lineage>
        <taxon>Bacteria</taxon>
        <taxon>Pseudomonadati</taxon>
        <taxon>Pseudomonadota</taxon>
        <taxon>Alphaproteobacteria</taxon>
        <taxon>Hyphomicrobiales</taxon>
        <taxon>Aurantimonadaceae</taxon>
        <taxon>Aureimonas</taxon>
    </lineage>
</organism>
<comment type="caution">
    <text evidence="2">The sequence shown here is derived from an EMBL/GenBank/DDBJ whole genome shotgun (WGS) entry which is preliminary data.</text>
</comment>
<feature type="compositionally biased region" description="Low complexity" evidence="1">
    <location>
        <begin position="1"/>
        <end position="27"/>
    </location>
</feature>
<accession>A0A917DFY6</accession>
<evidence type="ECO:0000313" key="3">
    <source>
        <dbReference type="Proteomes" id="UP000613160"/>
    </source>
</evidence>
<gene>
    <name evidence="2" type="ORF">GCM10011335_41990</name>
</gene>
<name>A0A917DFY6_9HYPH</name>
<dbReference type="AlphaFoldDB" id="A0A917DFY6"/>
<evidence type="ECO:0000313" key="2">
    <source>
        <dbReference type="EMBL" id="GGD34537.1"/>
    </source>
</evidence>
<dbReference type="Gene3D" id="1.25.40.10">
    <property type="entry name" value="Tetratricopeptide repeat domain"/>
    <property type="match status" value="1"/>
</dbReference>
<feature type="region of interest" description="Disordered" evidence="1">
    <location>
        <begin position="1"/>
        <end position="28"/>
    </location>
</feature>
<feature type="region of interest" description="Disordered" evidence="1">
    <location>
        <begin position="461"/>
        <end position="492"/>
    </location>
</feature>
<dbReference type="EMBL" id="BMJJ01000012">
    <property type="protein sequence ID" value="GGD34537.1"/>
    <property type="molecule type" value="Genomic_DNA"/>
</dbReference>
<proteinExistence type="predicted"/>
<evidence type="ECO:0000256" key="1">
    <source>
        <dbReference type="SAM" id="MobiDB-lite"/>
    </source>
</evidence>
<feature type="compositionally biased region" description="Polar residues" evidence="1">
    <location>
        <begin position="463"/>
        <end position="476"/>
    </location>
</feature>
<protein>
    <submittedName>
        <fullName evidence="2">Uncharacterized protein</fullName>
    </submittedName>
</protein>
<dbReference type="SUPFAM" id="SSF48452">
    <property type="entry name" value="TPR-like"/>
    <property type="match status" value="1"/>
</dbReference>
<reference evidence="2" key="1">
    <citation type="journal article" date="2014" name="Int. J. Syst. Evol. Microbiol.">
        <title>Complete genome sequence of Corynebacterium casei LMG S-19264T (=DSM 44701T), isolated from a smear-ripened cheese.</title>
        <authorList>
            <consortium name="US DOE Joint Genome Institute (JGI-PGF)"/>
            <person name="Walter F."/>
            <person name="Albersmeier A."/>
            <person name="Kalinowski J."/>
            <person name="Ruckert C."/>
        </authorList>
    </citation>
    <scope>NUCLEOTIDE SEQUENCE</scope>
    <source>
        <strain evidence="2">CGMCC 1.15493</strain>
    </source>
</reference>